<evidence type="ECO:0000313" key="1">
    <source>
        <dbReference type="EMBL" id="JAP15111.1"/>
    </source>
</evidence>
<dbReference type="AlphaFoldDB" id="A0A0V0H4Z5"/>
<dbReference type="EMBL" id="GEDG01025631">
    <property type="protein sequence ID" value="JAP15111.1"/>
    <property type="molecule type" value="Transcribed_RNA"/>
</dbReference>
<protein>
    <submittedName>
        <fullName evidence="1">Putative ovule protein</fullName>
    </submittedName>
</protein>
<proteinExistence type="predicted"/>
<organism evidence="1">
    <name type="scientific">Solanum chacoense</name>
    <name type="common">Chaco potato</name>
    <dbReference type="NCBI Taxonomy" id="4108"/>
    <lineage>
        <taxon>Eukaryota</taxon>
        <taxon>Viridiplantae</taxon>
        <taxon>Streptophyta</taxon>
        <taxon>Embryophyta</taxon>
        <taxon>Tracheophyta</taxon>
        <taxon>Spermatophyta</taxon>
        <taxon>Magnoliopsida</taxon>
        <taxon>eudicotyledons</taxon>
        <taxon>Gunneridae</taxon>
        <taxon>Pentapetalae</taxon>
        <taxon>asterids</taxon>
        <taxon>lamiids</taxon>
        <taxon>Solanales</taxon>
        <taxon>Solanaceae</taxon>
        <taxon>Solanoideae</taxon>
        <taxon>Solaneae</taxon>
        <taxon>Solanum</taxon>
    </lineage>
</organism>
<name>A0A0V0H4Z5_SOLCH</name>
<accession>A0A0V0H4Z5</accession>
<reference evidence="1" key="1">
    <citation type="submission" date="2015-12" db="EMBL/GenBank/DDBJ databases">
        <title>Gene expression during late stages of embryo sac development: a critical building block for successful pollen-pistil interactions.</title>
        <authorList>
            <person name="Liu Y."/>
            <person name="Joly V."/>
            <person name="Sabar M."/>
            <person name="Matton D.P."/>
        </authorList>
    </citation>
    <scope>NUCLEOTIDE SEQUENCE</scope>
</reference>
<sequence length="82" mass="9532">MALGFNLDKPTGLTEVKITAHERYGAKHITVTEDIPSNKLILDTLLNYSFYCLQIIRANNYHGEENVYIQIRQMVQKEVLHR</sequence>